<dbReference type="EMBL" id="KL596734">
    <property type="protein sequence ID" value="KER26974.1"/>
    <property type="molecule type" value="Genomic_DNA"/>
</dbReference>
<organism evidence="1 2">
    <name type="scientific">Opisthorchis viverrini</name>
    <name type="common">Southeast Asian liver fluke</name>
    <dbReference type="NCBI Taxonomy" id="6198"/>
    <lineage>
        <taxon>Eukaryota</taxon>
        <taxon>Metazoa</taxon>
        <taxon>Spiralia</taxon>
        <taxon>Lophotrochozoa</taxon>
        <taxon>Platyhelminthes</taxon>
        <taxon>Trematoda</taxon>
        <taxon>Digenea</taxon>
        <taxon>Opisthorchiida</taxon>
        <taxon>Opisthorchiata</taxon>
        <taxon>Opisthorchiidae</taxon>
        <taxon>Opisthorchis</taxon>
    </lineage>
</organism>
<proteinExistence type="predicted"/>
<name>A0A075AER1_OPIVI</name>
<dbReference type="AlphaFoldDB" id="A0A075AER1"/>
<evidence type="ECO:0000313" key="2">
    <source>
        <dbReference type="Proteomes" id="UP000054324"/>
    </source>
</evidence>
<dbReference type="GeneID" id="20320063"/>
<dbReference type="RefSeq" id="XP_009169274.1">
    <property type="nucleotide sequence ID" value="XM_009171010.1"/>
</dbReference>
<sequence length="307" mass="34106">MPPGGSTRVGILPDCPSIYRGEVEMRQRSGSNHEPPGHTVAPFRFLAAMPPEGSTRAGILPGCPSLDRGSREAVVGFEPRTFWSVNWCSNHLVQLAPSYGNSNISVGTDASLPYNHKVRPYILYIYNYTKSPTVKRREWSGKKLIARTPRTSISAISCNVSNQAQTGSRGPHPGRRTAPTTPKLFVISFMPFCQVMCCPPRGLCDPEGGTEDNTRLARWNFRGGEMAQWLEREITHRKVRGSNPTSASRLPLSGQYSVPRAFFGWHDIRKRGLKYSQVAQAWMEAVEMPRLGSKTMELLSLGSHPNH</sequence>
<protein>
    <submittedName>
        <fullName evidence="1">Uncharacterized protein</fullName>
    </submittedName>
</protein>
<gene>
    <name evidence="1" type="ORF">T265_05881</name>
</gene>
<dbReference type="OrthoDB" id="247013at2759"/>
<dbReference type="CTD" id="20320063"/>
<dbReference type="Proteomes" id="UP000054324">
    <property type="component" value="Unassembled WGS sequence"/>
</dbReference>
<accession>A0A075AER1</accession>
<evidence type="ECO:0000313" key="1">
    <source>
        <dbReference type="EMBL" id="KER26974.1"/>
    </source>
</evidence>
<keyword evidence="2" id="KW-1185">Reference proteome</keyword>
<reference evidence="1 2" key="1">
    <citation type="submission" date="2013-11" db="EMBL/GenBank/DDBJ databases">
        <title>Opisthorchis viverrini - life in the bile duct.</title>
        <authorList>
            <person name="Young N.D."/>
            <person name="Nagarajan N."/>
            <person name="Lin S.J."/>
            <person name="Korhonen P.K."/>
            <person name="Jex A.R."/>
            <person name="Hall R.S."/>
            <person name="Safavi-Hemami H."/>
            <person name="Kaewkong W."/>
            <person name="Bertrand D."/>
            <person name="Gao S."/>
            <person name="Seet Q."/>
            <person name="Wongkham S."/>
            <person name="Teh B.T."/>
            <person name="Wongkham C."/>
            <person name="Intapan P.M."/>
            <person name="Maleewong W."/>
            <person name="Yang X."/>
            <person name="Hu M."/>
            <person name="Wang Z."/>
            <person name="Hofmann A."/>
            <person name="Sternberg P.W."/>
            <person name="Tan P."/>
            <person name="Wang J."/>
            <person name="Gasser R.B."/>
        </authorList>
    </citation>
    <scope>NUCLEOTIDE SEQUENCE [LARGE SCALE GENOMIC DNA]</scope>
</reference>
<dbReference type="KEGG" id="ovi:T265_05881"/>